<dbReference type="PROSITE" id="PS00079">
    <property type="entry name" value="MULTICOPPER_OXIDASE1"/>
    <property type="match status" value="1"/>
</dbReference>
<dbReference type="PANTHER" id="PTHR38439:SF3">
    <property type="entry name" value="COPPER-RESISTANT CUPROPROTEIN COPI"/>
    <property type="match status" value="1"/>
</dbReference>
<dbReference type="Pfam" id="PF07731">
    <property type="entry name" value="Cu-oxidase_2"/>
    <property type="match status" value="1"/>
</dbReference>
<evidence type="ECO:0000256" key="1">
    <source>
        <dbReference type="ARBA" id="ARBA00022723"/>
    </source>
</evidence>
<dbReference type="CDD" id="cd00920">
    <property type="entry name" value="Cupredoxin"/>
    <property type="match status" value="1"/>
</dbReference>
<feature type="domain" description="Plastocyanin-like" evidence="4">
    <location>
        <begin position="194"/>
        <end position="301"/>
    </location>
</feature>
<evidence type="ECO:0000256" key="2">
    <source>
        <dbReference type="ARBA" id="ARBA00023008"/>
    </source>
</evidence>
<keyword evidence="2" id="KW-0186">Copper</keyword>
<sequence>MSDFHLYVLCLISGITIISIILALKRKSHFTYMSGMIVSMFLGMNVGLTAGVTFGVVYQGDLFLSTILGMAFGILSGSFCGSCFGLLSSLEGLMSGLMGGMMGAMLGEMVAVEQANVFIKIFLLILMSTIFLLIILTTPNKATIKNRSWFLKPVSTLLLSGLVIFFGISLSMEKAESKSLIHDHEQDRNNDFETQKDIVIETSGMNYSPEEVVVERNKSITLVLKNSDQIEHDIEIKGVSFNVMSTSTHQHDVKENVIHLHAEPQTTSNISFTINEVGVYEFYCTVPGHKENGMIGQFVVK</sequence>
<dbReference type="EMBL" id="JBHSRI010000003">
    <property type="protein sequence ID" value="MFC6038735.1"/>
    <property type="molecule type" value="Genomic_DNA"/>
</dbReference>
<evidence type="ECO:0000313" key="6">
    <source>
        <dbReference type="Proteomes" id="UP001596170"/>
    </source>
</evidence>
<keyword evidence="3" id="KW-0812">Transmembrane</keyword>
<reference evidence="6" key="1">
    <citation type="journal article" date="2019" name="Int. J. Syst. Evol. Microbiol.">
        <title>The Global Catalogue of Microorganisms (GCM) 10K type strain sequencing project: providing services to taxonomists for standard genome sequencing and annotation.</title>
        <authorList>
            <consortium name="The Broad Institute Genomics Platform"/>
            <consortium name="The Broad Institute Genome Sequencing Center for Infectious Disease"/>
            <person name="Wu L."/>
            <person name="Ma J."/>
        </authorList>
    </citation>
    <scope>NUCLEOTIDE SEQUENCE [LARGE SCALE GENOMIC DNA]</scope>
    <source>
        <strain evidence="6">CCUG 54527</strain>
    </source>
</reference>
<dbReference type="InterPro" id="IPR011706">
    <property type="entry name" value="Cu-oxidase_C"/>
</dbReference>
<dbReference type="InterPro" id="IPR050845">
    <property type="entry name" value="Cu-binding_ET"/>
</dbReference>
<evidence type="ECO:0000259" key="4">
    <source>
        <dbReference type="Pfam" id="PF07731"/>
    </source>
</evidence>
<accession>A0ABW1L430</accession>
<dbReference type="PANTHER" id="PTHR38439">
    <property type="entry name" value="AURACYANIN-B"/>
    <property type="match status" value="1"/>
</dbReference>
<gene>
    <name evidence="5" type="ORF">ACFPYN_04610</name>
</gene>
<feature type="transmembrane region" description="Helical" evidence="3">
    <location>
        <begin position="149"/>
        <end position="170"/>
    </location>
</feature>
<comment type="caution">
    <text evidence="5">The sequence shown here is derived from an EMBL/GenBank/DDBJ whole genome shotgun (WGS) entry which is preliminary data.</text>
</comment>
<protein>
    <submittedName>
        <fullName evidence="5">Multicopper oxidase domain-containing protein</fullName>
    </submittedName>
</protein>
<dbReference type="InterPro" id="IPR033138">
    <property type="entry name" value="Cu_oxidase_CS"/>
</dbReference>
<dbReference type="Gene3D" id="2.60.40.420">
    <property type="entry name" value="Cupredoxins - blue copper proteins"/>
    <property type="match status" value="1"/>
</dbReference>
<proteinExistence type="predicted"/>
<keyword evidence="3" id="KW-0472">Membrane</keyword>
<feature type="transmembrane region" description="Helical" evidence="3">
    <location>
        <begin position="36"/>
        <end position="57"/>
    </location>
</feature>
<evidence type="ECO:0000256" key="3">
    <source>
        <dbReference type="SAM" id="Phobius"/>
    </source>
</evidence>
<dbReference type="PROSITE" id="PS00196">
    <property type="entry name" value="COPPER_BLUE"/>
    <property type="match status" value="1"/>
</dbReference>
<feature type="transmembrane region" description="Helical" evidence="3">
    <location>
        <begin position="93"/>
        <end position="111"/>
    </location>
</feature>
<evidence type="ECO:0000313" key="5">
    <source>
        <dbReference type="EMBL" id="MFC6038735.1"/>
    </source>
</evidence>
<keyword evidence="1" id="KW-0479">Metal-binding</keyword>
<dbReference type="RefSeq" id="WP_377732833.1">
    <property type="nucleotide sequence ID" value="NZ_JBHSRI010000003.1"/>
</dbReference>
<feature type="transmembrane region" description="Helical" evidence="3">
    <location>
        <begin position="6"/>
        <end position="24"/>
    </location>
</feature>
<name>A0ABW1L430_9BACL</name>
<feature type="transmembrane region" description="Helical" evidence="3">
    <location>
        <begin position="63"/>
        <end position="86"/>
    </location>
</feature>
<dbReference type="SUPFAM" id="SSF49503">
    <property type="entry name" value="Cupredoxins"/>
    <property type="match status" value="1"/>
</dbReference>
<dbReference type="InterPro" id="IPR028871">
    <property type="entry name" value="BlueCu_1_BS"/>
</dbReference>
<dbReference type="Proteomes" id="UP001596170">
    <property type="component" value="Unassembled WGS sequence"/>
</dbReference>
<keyword evidence="6" id="KW-1185">Reference proteome</keyword>
<organism evidence="5 6">
    <name type="scientific">Paenisporosarcina macmurdoensis</name>
    <dbReference type="NCBI Taxonomy" id="212659"/>
    <lineage>
        <taxon>Bacteria</taxon>
        <taxon>Bacillati</taxon>
        <taxon>Bacillota</taxon>
        <taxon>Bacilli</taxon>
        <taxon>Bacillales</taxon>
        <taxon>Caryophanaceae</taxon>
        <taxon>Paenisporosarcina</taxon>
    </lineage>
</organism>
<feature type="transmembrane region" description="Helical" evidence="3">
    <location>
        <begin position="117"/>
        <end position="137"/>
    </location>
</feature>
<dbReference type="InterPro" id="IPR008972">
    <property type="entry name" value="Cupredoxin"/>
</dbReference>
<keyword evidence="3" id="KW-1133">Transmembrane helix</keyword>